<keyword evidence="1 4" id="KW-0328">Glycosyltransferase</keyword>
<proteinExistence type="predicted"/>
<comment type="caution">
    <text evidence="4">The sequence shown here is derived from an EMBL/GenBank/DDBJ whole genome shotgun (WGS) entry which is preliminary data.</text>
</comment>
<dbReference type="EMBL" id="DYWO01000117">
    <property type="protein sequence ID" value="HJF48899.1"/>
    <property type="molecule type" value="Genomic_DNA"/>
</dbReference>
<evidence type="ECO:0000313" key="5">
    <source>
        <dbReference type="Proteomes" id="UP000775129"/>
    </source>
</evidence>
<dbReference type="AlphaFoldDB" id="A0A921GMJ6"/>
<feature type="non-terminal residue" evidence="4">
    <location>
        <position position="138"/>
    </location>
</feature>
<sequence length="138" mass="14427">MRVLLVRPTASGGLAAHVDQELALLESAGRRVAEAPVRIRERPSPRHDAATVTALRRIVRGAGEPVAVHAHGLRAGALAALAVPRRGGHRLVVTLHNRTVGGVPARAIGAALLRLLARRADTVLAVSPDLAEDARRAG</sequence>
<dbReference type="GO" id="GO:0016757">
    <property type="term" value="F:glycosyltransferase activity"/>
    <property type="evidence" value="ECO:0007669"/>
    <property type="project" value="UniProtKB-KW"/>
</dbReference>
<name>A0A921GMJ6_9MICO</name>
<dbReference type="Gene3D" id="3.40.50.2000">
    <property type="entry name" value="Glycogen Phosphorylase B"/>
    <property type="match status" value="1"/>
</dbReference>
<reference evidence="4" key="2">
    <citation type="submission" date="2021-09" db="EMBL/GenBank/DDBJ databases">
        <authorList>
            <person name="Gilroy R."/>
        </authorList>
    </citation>
    <scope>NUCLEOTIDE SEQUENCE</scope>
    <source>
        <strain evidence="4">1647</strain>
    </source>
</reference>
<dbReference type="InterPro" id="IPR028098">
    <property type="entry name" value="Glyco_trans_4-like_N"/>
</dbReference>
<dbReference type="Proteomes" id="UP000775129">
    <property type="component" value="Unassembled WGS sequence"/>
</dbReference>
<gene>
    <name evidence="4" type="ORF">K8W24_03730</name>
</gene>
<evidence type="ECO:0000256" key="1">
    <source>
        <dbReference type="ARBA" id="ARBA00022676"/>
    </source>
</evidence>
<organism evidence="4 5">
    <name type="scientific">Brachybacterium paraconglomeratum</name>
    <dbReference type="NCBI Taxonomy" id="173362"/>
    <lineage>
        <taxon>Bacteria</taxon>
        <taxon>Bacillati</taxon>
        <taxon>Actinomycetota</taxon>
        <taxon>Actinomycetes</taxon>
        <taxon>Micrococcales</taxon>
        <taxon>Dermabacteraceae</taxon>
        <taxon>Brachybacterium</taxon>
    </lineage>
</organism>
<evidence type="ECO:0000256" key="2">
    <source>
        <dbReference type="ARBA" id="ARBA00022679"/>
    </source>
</evidence>
<dbReference type="SUPFAM" id="SSF53756">
    <property type="entry name" value="UDP-Glycosyltransferase/glycogen phosphorylase"/>
    <property type="match status" value="1"/>
</dbReference>
<feature type="domain" description="Glycosyltransferase subfamily 4-like N-terminal" evidence="3">
    <location>
        <begin position="21"/>
        <end position="138"/>
    </location>
</feature>
<keyword evidence="2 4" id="KW-0808">Transferase</keyword>
<evidence type="ECO:0000259" key="3">
    <source>
        <dbReference type="Pfam" id="PF13579"/>
    </source>
</evidence>
<evidence type="ECO:0000313" key="4">
    <source>
        <dbReference type="EMBL" id="HJF48899.1"/>
    </source>
</evidence>
<dbReference type="EC" id="2.4.-.-" evidence="4"/>
<accession>A0A921GMJ6</accession>
<dbReference type="Pfam" id="PF13579">
    <property type="entry name" value="Glyco_trans_4_4"/>
    <property type="match status" value="1"/>
</dbReference>
<protein>
    <submittedName>
        <fullName evidence="4">Glycosyltransferase</fullName>
        <ecNumber evidence="4">2.4.-.-</ecNumber>
    </submittedName>
</protein>
<reference evidence="4" key="1">
    <citation type="journal article" date="2021" name="PeerJ">
        <title>Extensive microbial diversity within the chicken gut microbiome revealed by metagenomics and culture.</title>
        <authorList>
            <person name="Gilroy R."/>
            <person name="Ravi A."/>
            <person name="Getino M."/>
            <person name="Pursley I."/>
            <person name="Horton D.L."/>
            <person name="Alikhan N.F."/>
            <person name="Baker D."/>
            <person name="Gharbi K."/>
            <person name="Hall N."/>
            <person name="Watson M."/>
            <person name="Adriaenssens E.M."/>
            <person name="Foster-Nyarko E."/>
            <person name="Jarju S."/>
            <person name="Secka A."/>
            <person name="Antonio M."/>
            <person name="Oren A."/>
            <person name="Chaudhuri R.R."/>
            <person name="La Ragione R."/>
            <person name="Hildebrand F."/>
            <person name="Pallen M.J."/>
        </authorList>
    </citation>
    <scope>NUCLEOTIDE SEQUENCE</scope>
    <source>
        <strain evidence="4">1647</strain>
    </source>
</reference>